<evidence type="ECO:0000256" key="1">
    <source>
        <dbReference type="SAM" id="Phobius"/>
    </source>
</evidence>
<feature type="transmembrane region" description="Helical" evidence="1">
    <location>
        <begin position="154"/>
        <end position="170"/>
    </location>
</feature>
<dbReference type="RefSeq" id="WP_084113568.1">
    <property type="nucleotide sequence ID" value="NZ_FWXH01000002.1"/>
</dbReference>
<dbReference type="InterPro" id="IPR014198">
    <property type="entry name" value="Spore_III_AB"/>
</dbReference>
<proteinExistence type="predicted"/>
<dbReference type="STRING" id="1121291.SAMN02745134_00379"/>
<keyword evidence="3" id="KW-1185">Reference proteome</keyword>
<gene>
    <name evidence="2" type="ORF">SAMN02745134_00379</name>
</gene>
<dbReference type="PIRSF" id="PIRSF021435">
    <property type="entry name" value="SpoIIIAB"/>
    <property type="match status" value="1"/>
</dbReference>
<dbReference type="NCBIfam" id="TIGR02833">
    <property type="entry name" value="spore_III_AB"/>
    <property type="match status" value="1"/>
</dbReference>
<dbReference type="Pfam" id="PF09548">
    <property type="entry name" value="Spore_III_AB"/>
    <property type="match status" value="1"/>
</dbReference>
<protein>
    <submittedName>
        <fullName evidence="2">Stage III sporulation protein AB</fullName>
    </submittedName>
</protein>
<dbReference type="Proteomes" id="UP000192468">
    <property type="component" value="Unassembled WGS sequence"/>
</dbReference>
<dbReference type="AlphaFoldDB" id="A0A1W1X0W8"/>
<organism evidence="2 3">
    <name type="scientific">Clostridium acidisoli DSM 12555</name>
    <dbReference type="NCBI Taxonomy" id="1121291"/>
    <lineage>
        <taxon>Bacteria</taxon>
        <taxon>Bacillati</taxon>
        <taxon>Bacillota</taxon>
        <taxon>Clostridia</taxon>
        <taxon>Eubacteriales</taxon>
        <taxon>Clostridiaceae</taxon>
        <taxon>Clostridium</taxon>
    </lineage>
</organism>
<keyword evidence="1" id="KW-0472">Membrane</keyword>
<dbReference type="OrthoDB" id="1957909at2"/>
<keyword evidence="1" id="KW-1133">Transmembrane helix</keyword>
<accession>A0A1W1X0W8</accession>
<evidence type="ECO:0000313" key="3">
    <source>
        <dbReference type="Proteomes" id="UP000192468"/>
    </source>
</evidence>
<name>A0A1W1X0W8_9CLOT</name>
<keyword evidence="1" id="KW-0812">Transmembrane</keyword>
<dbReference type="EMBL" id="FWXH01000002">
    <property type="protein sequence ID" value="SMC17592.1"/>
    <property type="molecule type" value="Genomic_DNA"/>
</dbReference>
<sequence>MLKLIGSSVVLIASTIGGIIYAQSYIYRFRELNEVERCICELENEIVYTHTPLPEALKNIASRSEKPISEIFKNISTELASNCHDSVYEVFKEELGRSKNIYLKTEDVNIILDLAKSLGESDIDGQVNIFLFTINNLKKVINDAEIAMKKNVKMFRYLGFSIGAMIVIMLI</sequence>
<reference evidence="2 3" key="1">
    <citation type="submission" date="2017-04" db="EMBL/GenBank/DDBJ databases">
        <authorList>
            <person name="Afonso C.L."/>
            <person name="Miller P.J."/>
            <person name="Scott M.A."/>
            <person name="Spackman E."/>
            <person name="Goraichik I."/>
            <person name="Dimitrov K.M."/>
            <person name="Suarez D.L."/>
            <person name="Swayne D.E."/>
        </authorList>
    </citation>
    <scope>NUCLEOTIDE SEQUENCE [LARGE SCALE GENOMIC DNA]</scope>
    <source>
        <strain evidence="2 3">DSM 12555</strain>
    </source>
</reference>
<evidence type="ECO:0000313" key="2">
    <source>
        <dbReference type="EMBL" id="SMC17592.1"/>
    </source>
</evidence>
<feature type="transmembrane region" description="Helical" evidence="1">
    <location>
        <begin position="6"/>
        <end position="27"/>
    </location>
</feature>